<dbReference type="SUPFAM" id="SSF50978">
    <property type="entry name" value="WD40 repeat-like"/>
    <property type="match status" value="1"/>
</dbReference>
<dbReference type="OrthoDB" id="1897642at2759"/>
<proteinExistence type="predicted"/>
<feature type="repeat" description="WD" evidence="1">
    <location>
        <begin position="383"/>
        <end position="424"/>
    </location>
</feature>
<dbReference type="Gene3D" id="2.130.10.10">
    <property type="entry name" value="YVTN repeat-like/Quinoprotein amine dehydrogenase"/>
    <property type="match status" value="1"/>
</dbReference>
<feature type="region of interest" description="Disordered" evidence="2">
    <location>
        <begin position="21"/>
        <end position="70"/>
    </location>
</feature>
<dbReference type="AlphaFoldDB" id="A0A8H7UT84"/>
<evidence type="ECO:0000256" key="2">
    <source>
        <dbReference type="SAM" id="MobiDB-lite"/>
    </source>
</evidence>
<keyword evidence="4" id="KW-1185">Reference proteome</keyword>
<protein>
    <recommendedName>
        <fullName evidence="5">WD40 repeat-like protein</fullName>
    </recommendedName>
</protein>
<dbReference type="SMART" id="SM00320">
    <property type="entry name" value="WD40"/>
    <property type="match status" value="2"/>
</dbReference>
<dbReference type="Pfam" id="PF00400">
    <property type="entry name" value="WD40"/>
    <property type="match status" value="2"/>
</dbReference>
<evidence type="ECO:0000256" key="1">
    <source>
        <dbReference type="PROSITE-ProRule" id="PRU00221"/>
    </source>
</evidence>
<accession>A0A8H7UT84</accession>
<dbReference type="PANTHER" id="PTHR47232">
    <property type="entry name" value="TRANSDUCIN FAMILY PROTEIN / WD-40 REPEAT FAMILY PROTEIN"/>
    <property type="match status" value="1"/>
</dbReference>
<reference evidence="3" key="1">
    <citation type="submission" date="2020-12" db="EMBL/GenBank/DDBJ databases">
        <title>Metabolic potential, ecology and presence of endohyphal bacteria is reflected in genomic diversity of Mucoromycotina.</title>
        <authorList>
            <person name="Muszewska A."/>
            <person name="Okrasinska A."/>
            <person name="Steczkiewicz K."/>
            <person name="Drgas O."/>
            <person name="Orlowska M."/>
            <person name="Perlinska-Lenart U."/>
            <person name="Aleksandrzak-Piekarczyk T."/>
            <person name="Szatraj K."/>
            <person name="Zielenkiewicz U."/>
            <person name="Pilsyk S."/>
            <person name="Malc E."/>
            <person name="Mieczkowski P."/>
            <person name="Kruszewska J.S."/>
            <person name="Biernat P."/>
            <person name="Pawlowska J."/>
        </authorList>
    </citation>
    <scope>NUCLEOTIDE SEQUENCE</scope>
    <source>
        <strain evidence="3">WA0000017839</strain>
    </source>
</reference>
<comment type="caution">
    <text evidence="3">The sequence shown here is derived from an EMBL/GenBank/DDBJ whole genome shotgun (WGS) entry which is preliminary data.</text>
</comment>
<keyword evidence="1" id="KW-0853">WD repeat</keyword>
<dbReference type="PROSITE" id="PS50082">
    <property type="entry name" value="WD_REPEATS_2"/>
    <property type="match status" value="1"/>
</dbReference>
<dbReference type="InterPro" id="IPR036322">
    <property type="entry name" value="WD40_repeat_dom_sf"/>
</dbReference>
<evidence type="ECO:0008006" key="5">
    <source>
        <dbReference type="Google" id="ProtNLM"/>
    </source>
</evidence>
<dbReference type="EMBL" id="JAEPRD010000189">
    <property type="protein sequence ID" value="KAG2194720.1"/>
    <property type="molecule type" value="Genomic_DNA"/>
</dbReference>
<sequence>MNKDSLLPRSLFSASTLKLEPTVETLETTAQSRSSTRRRQSEDPDEDSDRSIHSDDSSDSSSSSSSSEDDLQLLHLQRQQSKQNRYLDKVKNINKEIKKTTRLVGHHAGLLVEASAIPPMPNHTIVKEPPQLAKRSAPFEENTRPKRRITIEDDSDEDEELLPVVEKRLKTARSPIPPIPPRPKFSIAPSRPRRTNVEFKFGTSDRMDVYALRRNQQEIMSTKKPRSLLYNIADRHMDRGMSELMIATSLDGELQFWNSVDRKKIKTIGKDHLYDSWIDDICWATPSTLAFCPSSKLLEPVKLIHICNVTKTNVEGRIQTLRGTPHENGVSVIASMDTGTYSSSYSEACSIVTGGYDKSVYLWGLKRESPLDNFVETGVHRLNIKHTSAVYSLHYDKFRNVLFSGGSDERLVLFDIQSNSTIRELRLQQRVSQINQSKANPNIMLITTTNRTDQFLIYDQRVPGFDGVKLKFGQFEQETLSRFIKPDMHDNGYMVCCGGQGAPKLNFWDLRYSGVSRGPSFTMDTQAMRRSLRSMFLPGQDTVVSVSSSRYMTWIDYAVAKDELPQNIV</sequence>
<organism evidence="3 4">
    <name type="scientific">Mucor saturninus</name>
    <dbReference type="NCBI Taxonomy" id="64648"/>
    <lineage>
        <taxon>Eukaryota</taxon>
        <taxon>Fungi</taxon>
        <taxon>Fungi incertae sedis</taxon>
        <taxon>Mucoromycota</taxon>
        <taxon>Mucoromycotina</taxon>
        <taxon>Mucoromycetes</taxon>
        <taxon>Mucorales</taxon>
        <taxon>Mucorineae</taxon>
        <taxon>Mucoraceae</taxon>
        <taxon>Mucor</taxon>
    </lineage>
</organism>
<evidence type="ECO:0000313" key="4">
    <source>
        <dbReference type="Proteomes" id="UP000603453"/>
    </source>
</evidence>
<dbReference type="InterPro" id="IPR015943">
    <property type="entry name" value="WD40/YVTN_repeat-like_dom_sf"/>
</dbReference>
<gene>
    <name evidence="3" type="ORF">INT47_012091</name>
</gene>
<dbReference type="Proteomes" id="UP000603453">
    <property type="component" value="Unassembled WGS sequence"/>
</dbReference>
<name>A0A8H7UT84_9FUNG</name>
<dbReference type="InterPro" id="IPR001680">
    <property type="entry name" value="WD40_rpt"/>
</dbReference>
<dbReference type="PANTHER" id="PTHR47232:SF1">
    <property type="entry name" value="TRANSDUCIN FAMILY PROTEIN _ WD-40 REPEAT FAMILY PROTEIN"/>
    <property type="match status" value="1"/>
</dbReference>
<evidence type="ECO:0000313" key="3">
    <source>
        <dbReference type="EMBL" id="KAG2194720.1"/>
    </source>
</evidence>